<reference evidence="7 8" key="1">
    <citation type="submission" date="2024-11" db="EMBL/GenBank/DDBJ databases">
        <authorList>
            <person name="Heng Y.C."/>
            <person name="Lim A.C.H."/>
            <person name="Lee J.K.Y."/>
            <person name="Kittelmann S."/>
        </authorList>
    </citation>
    <scope>NUCLEOTIDE SEQUENCE [LARGE SCALE GENOMIC DNA]</scope>
    <source>
        <strain evidence="7 8">WILCCON 0114</strain>
    </source>
</reference>
<dbReference type="CDD" id="cd01017">
    <property type="entry name" value="AdcA"/>
    <property type="match status" value="1"/>
</dbReference>
<accession>A0ABW8TEL4</accession>
<dbReference type="PANTHER" id="PTHR42953:SF3">
    <property type="entry name" value="HIGH-AFFINITY ZINC UPTAKE SYSTEM PROTEIN ZNUA"/>
    <property type="match status" value="1"/>
</dbReference>
<keyword evidence="3 6" id="KW-0732">Signal</keyword>
<evidence type="ECO:0000256" key="1">
    <source>
        <dbReference type="ARBA" id="ARBA00011028"/>
    </source>
</evidence>
<dbReference type="RefSeq" id="WP_406787613.1">
    <property type="nucleotide sequence ID" value="NZ_JBJIAA010000008.1"/>
</dbReference>
<keyword evidence="2 4" id="KW-0813">Transport</keyword>
<evidence type="ECO:0000256" key="3">
    <source>
        <dbReference type="ARBA" id="ARBA00022729"/>
    </source>
</evidence>
<keyword evidence="8" id="KW-1185">Reference proteome</keyword>
<dbReference type="InterPro" id="IPR050492">
    <property type="entry name" value="Bact_metal-bind_prot9"/>
</dbReference>
<evidence type="ECO:0000313" key="7">
    <source>
        <dbReference type="EMBL" id="MFL0250954.1"/>
    </source>
</evidence>
<dbReference type="Proteomes" id="UP001623592">
    <property type="component" value="Unassembled WGS sequence"/>
</dbReference>
<dbReference type="Pfam" id="PF01297">
    <property type="entry name" value="ZnuA"/>
    <property type="match status" value="1"/>
</dbReference>
<comment type="caution">
    <text evidence="7">The sequence shown here is derived from an EMBL/GenBank/DDBJ whole genome shotgun (WGS) entry which is preliminary data.</text>
</comment>
<organism evidence="7 8">
    <name type="scientific">Clostridium neuense</name>
    <dbReference type="NCBI Taxonomy" id="1728934"/>
    <lineage>
        <taxon>Bacteria</taxon>
        <taxon>Bacillati</taxon>
        <taxon>Bacillota</taxon>
        <taxon>Clostridia</taxon>
        <taxon>Eubacteriales</taxon>
        <taxon>Clostridiaceae</taxon>
        <taxon>Clostridium</taxon>
    </lineage>
</organism>
<dbReference type="InterPro" id="IPR006127">
    <property type="entry name" value="ZnuA-like"/>
</dbReference>
<sequence>MFKKFLTLFLTISIFFSFTACSNNSTSNSSNKKLKVVVSFNAMKEFAYAVGKDKITIVNMTPNGTEPHDFEPKTKDIETLTNADIFIYSGLGMESWTSKTLKSINNKNLITVEASNGVNGIKNTDAGEIKEHGTYDPHLWISLKGAELETKNIENAFIKADSKNKAFYEKNYADFKEQLEELYNNYDQKFKTVKNKSFVTGHAAFAYLCRDFGLKQDSVEDVFAEGEPSTKKLAELTDFCKKNKIQTVFVEDMVSPKVSQTLAREVGAKVEKIYTIESKEDGKDYINAMKSNLEMIYSSLK</sequence>
<protein>
    <submittedName>
        <fullName evidence="7">Metal ABC transporter substrate-binding protein</fullName>
    </submittedName>
</protein>
<dbReference type="PRINTS" id="PR00691">
    <property type="entry name" value="ADHESINB"/>
</dbReference>
<dbReference type="EMBL" id="JBJIAA010000008">
    <property type="protein sequence ID" value="MFL0250954.1"/>
    <property type="molecule type" value="Genomic_DNA"/>
</dbReference>
<evidence type="ECO:0000256" key="6">
    <source>
        <dbReference type="SAM" id="SignalP"/>
    </source>
</evidence>
<evidence type="ECO:0000256" key="5">
    <source>
        <dbReference type="SAM" id="Coils"/>
    </source>
</evidence>
<dbReference type="Gene3D" id="3.40.50.1980">
    <property type="entry name" value="Nitrogenase molybdenum iron protein domain"/>
    <property type="match status" value="2"/>
</dbReference>
<comment type="similarity">
    <text evidence="1 4">Belongs to the bacterial solute-binding protein 9 family.</text>
</comment>
<dbReference type="InterPro" id="IPR006128">
    <property type="entry name" value="Lipoprotein_PsaA-like"/>
</dbReference>
<feature type="signal peptide" evidence="6">
    <location>
        <begin position="1"/>
        <end position="22"/>
    </location>
</feature>
<dbReference type="PRINTS" id="PR00690">
    <property type="entry name" value="ADHESNFAMILY"/>
</dbReference>
<dbReference type="PANTHER" id="PTHR42953">
    <property type="entry name" value="HIGH-AFFINITY ZINC UPTAKE SYSTEM PROTEIN ZNUA-RELATED"/>
    <property type="match status" value="1"/>
</dbReference>
<dbReference type="SUPFAM" id="SSF53807">
    <property type="entry name" value="Helical backbone' metal receptor"/>
    <property type="match status" value="1"/>
</dbReference>
<feature type="coiled-coil region" evidence="5">
    <location>
        <begin position="165"/>
        <end position="196"/>
    </location>
</feature>
<evidence type="ECO:0000256" key="2">
    <source>
        <dbReference type="ARBA" id="ARBA00022448"/>
    </source>
</evidence>
<feature type="chain" id="PRO_5046206177" evidence="6">
    <location>
        <begin position="23"/>
        <end position="301"/>
    </location>
</feature>
<dbReference type="PROSITE" id="PS51257">
    <property type="entry name" value="PROKAR_LIPOPROTEIN"/>
    <property type="match status" value="1"/>
</dbReference>
<evidence type="ECO:0000256" key="4">
    <source>
        <dbReference type="RuleBase" id="RU003512"/>
    </source>
</evidence>
<name>A0ABW8TEL4_9CLOT</name>
<evidence type="ECO:0000313" key="8">
    <source>
        <dbReference type="Proteomes" id="UP001623592"/>
    </source>
</evidence>
<proteinExistence type="inferred from homology"/>
<keyword evidence="5" id="KW-0175">Coiled coil</keyword>
<gene>
    <name evidence="7" type="ORF">ACJDT4_11020</name>
</gene>
<dbReference type="InterPro" id="IPR006129">
    <property type="entry name" value="AdhesinB"/>
</dbReference>